<evidence type="ECO:0000313" key="2">
    <source>
        <dbReference type="Proteomes" id="UP000238375"/>
    </source>
</evidence>
<dbReference type="RefSeq" id="WP_146141430.1">
    <property type="nucleotide sequence ID" value="NZ_PVTE01000009.1"/>
</dbReference>
<dbReference type="EMBL" id="PVTE01000009">
    <property type="protein sequence ID" value="PRY38474.1"/>
    <property type="molecule type" value="Genomic_DNA"/>
</dbReference>
<gene>
    <name evidence="1" type="ORF">CLV58_109201</name>
</gene>
<comment type="caution">
    <text evidence="1">The sequence shown here is derived from an EMBL/GenBank/DDBJ whole genome shotgun (WGS) entry which is preliminary data.</text>
</comment>
<organism evidence="1 2">
    <name type="scientific">Spirosoma oryzae</name>
    <dbReference type="NCBI Taxonomy" id="1469603"/>
    <lineage>
        <taxon>Bacteria</taxon>
        <taxon>Pseudomonadati</taxon>
        <taxon>Bacteroidota</taxon>
        <taxon>Cytophagia</taxon>
        <taxon>Cytophagales</taxon>
        <taxon>Cytophagaceae</taxon>
        <taxon>Spirosoma</taxon>
    </lineage>
</organism>
<protein>
    <submittedName>
        <fullName evidence="1">Uncharacterized protein</fullName>
    </submittedName>
</protein>
<sequence>MYLHDTPCPGDPCCGGKSPVLIDTTPVWKTETICASCQSMSRVASYDRLTGAPTGLAYYYNLAGGQLSAPLIWTPGPCQHPTLSRSYKGLTSTPSVTAGDILRQIQVLCQQTGQVLSESWYNDTRLGVQISKPPGSTVQYIVPDCSGAAPIVITDGSLQVDYLAGTIDGITGNNQSFSTSKAFKADSLKVYLNGQRLFPGIDFSEVGTTGFQLIDAPELNSELIAEYTLLV</sequence>
<evidence type="ECO:0000313" key="1">
    <source>
        <dbReference type="EMBL" id="PRY38474.1"/>
    </source>
</evidence>
<proteinExistence type="predicted"/>
<dbReference type="AlphaFoldDB" id="A0A2T0SYJ4"/>
<dbReference type="Proteomes" id="UP000238375">
    <property type="component" value="Unassembled WGS sequence"/>
</dbReference>
<accession>A0A2T0SYJ4</accession>
<reference evidence="1 2" key="1">
    <citation type="submission" date="2018-03" db="EMBL/GenBank/DDBJ databases">
        <title>Genomic Encyclopedia of Archaeal and Bacterial Type Strains, Phase II (KMG-II): from individual species to whole genera.</title>
        <authorList>
            <person name="Goeker M."/>
        </authorList>
    </citation>
    <scope>NUCLEOTIDE SEQUENCE [LARGE SCALE GENOMIC DNA]</scope>
    <source>
        <strain evidence="1 2">DSM 28354</strain>
    </source>
</reference>
<keyword evidence="2" id="KW-1185">Reference proteome</keyword>
<name>A0A2T0SYJ4_9BACT</name>